<keyword evidence="1" id="KW-0472">Membrane</keyword>
<protein>
    <submittedName>
        <fullName evidence="2">ComEC late competence protein 3</fullName>
    </submittedName>
</protein>
<evidence type="ECO:0000313" key="3">
    <source>
        <dbReference type="Proteomes" id="UP000255425"/>
    </source>
</evidence>
<dbReference type="AlphaFoldDB" id="A0A380H2T4"/>
<keyword evidence="3" id="KW-1185">Reference proteome</keyword>
<sequence>MFYIVLSFLVGILWIHFKVISTALSIVILILYVIKKLKYPHLLLIIIAPFLSNMLINHYNKDSYNQIINIKTHPYINHFLTFKSFEHKSQVYTGIINYKTNEYRFIYKSMFPHLKQNLTHYSCVVKGRFDFDKDKPTLIISTIKYKSCQLNNSFNPIYKHQLYIYQSYYF</sequence>
<accession>A0A380H2T4</accession>
<gene>
    <name evidence="2" type="ORF">NCTC11807_01437</name>
</gene>
<proteinExistence type="predicted"/>
<dbReference type="Proteomes" id="UP000255425">
    <property type="component" value="Unassembled WGS sequence"/>
</dbReference>
<organism evidence="2 3">
    <name type="scientific">Staphylococcus saccharolyticus</name>
    <dbReference type="NCBI Taxonomy" id="33028"/>
    <lineage>
        <taxon>Bacteria</taxon>
        <taxon>Bacillati</taxon>
        <taxon>Bacillota</taxon>
        <taxon>Bacilli</taxon>
        <taxon>Bacillales</taxon>
        <taxon>Staphylococcaceae</taxon>
        <taxon>Staphylococcus</taxon>
    </lineage>
</organism>
<feature type="transmembrane region" description="Helical" evidence="1">
    <location>
        <begin position="41"/>
        <end position="59"/>
    </location>
</feature>
<evidence type="ECO:0000256" key="1">
    <source>
        <dbReference type="SAM" id="Phobius"/>
    </source>
</evidence>
<reference evidence="2 3" key="1">
    <citation type="submission" date="2018-06" db="EMBL/GenBank/DDBJ databases">
        <authorList>
            <consortium name="Pathogen Informatics"/>
            <person name="Doyle S."/>
        </authorList>
    </citation>
    <scope>NUCLEOTIDE SEQUENCE [LARGE SCALE GENOMIC DNA]</scope>
    <source>
        <strain evidence="2 3">NCTC11807</strain>
    </source>
</reference>
<feature type="transmembrane region" description="Helical" evidence="1">
    <location>
        <begin position="6"/>
        <end position="34"/>
    </location>
</feature>
<name>A0A380H2T4_9STAP</name>
<evidence type="ECO:0000313" key="2">
    <source>
        <dbReference type="EMBL" id="SUM71435.1"/>
    </source>
</evidence>
<keyword evidence="1" id="KW-1133">Transmembrane helix</keyword>
<dbReference type="EMBL" id="UHDZ01000001">
    <property type="protein sequence ID" value="SUM71435.1"/>
    <property type="molecule type" value="Genomic_DNA"/>
</dbReference>
<keyword evidence="1" id="KW-0812">Transmembrane</keyword>